<feature type="region of interest" description="Disordered" evidence="1">
    <location>
        <begin position="1"/>
        <end position="87"/>
    </location>
</feature>
<accession>A0AAV7N1D3</accession>
<sequence>MERCAASSAARPGRETKEDRGKSWSCERDCRPWTVVRPRDTTGRPWKEPRGSKARSLGGTENPGGHSKSELQGGEATQRALQARAAKEKDFVRHCKLMPLHHSHHQSEEDRGGVVAQIVQQKVEGLGPIKKKKTTVIVPVVLGLQMST</sequence>
<keyword evidence="3" id="KW-1185">Reference proteome</keyword>
<comment type="caution">
    <text evidence="2">The sequence shown here is derived from an EMBL/GenBank/DDBJ whole genome shotgun (WGS) entry which is preliminary data.</text>
</comment>
<evidence type="ECO:0000313" key="2">
    <source>
        <dbReference type="EMBL" id="KAJ1109259.1"/>
    </source>
</evidence>
<dbReference type="AlphaFoldDB" id="A0AAV7N1D3"/>
<evidence type="ECO:0000313" key="3">
    <source>
        <dbReference type="Proteomes" id="UP001066276"/>
    </source>
</evidence>
<evidence type="ECO:0000256" key="1">
    <source>
        <dbReference type="SAM" id="MobiDB-lite"/>
    </source>
</evidence>
<proteinExistence type="predicted"/>
<organism evidence="2 3">
    <name type="scientific">Pleurodeles waltl</name>
    <name type="common">Iberian ribbed newt</name>
    <dbReference type="NCBI Taxonomy" id="8319"/>
    <lineage>
        <taxon>Eukaryota</taxon>
        <taxon>Metazoa</taxon>
        <taxon>Chordata</taxon>
        <taxon>Craniata</taxon>
        <taxon>Vertebrata</taxon>
        <taxon>Euteleostomi</taxon>
        <taxon>Amphibia</taxon>
        <taxon>Batrachia</taxon>
        <taxon>Caudata</taxon>
        <taxon>Salamandroidea</taxon>
        <taxon>Salamandridae</taxon>
        <taxon>Pleurodelinae</taxon>
        <taxon>Pleurodeles</taxon>
    </lineage>
</organism>
<feature type="compositionally biased region" description="Basic and acidic residues" evidence="1">
    <location>
        <begin position="12"/>
        <end position="51"/>
    </location>
</feature>
<protein>
    <submittedName>
        <fullName evidence="2">Uncharacterized protein</fullName>
    </submittedName>
</protein>
<reference evidence="2" key="1">
    <citation type="journal article" date="2022" name="bioRxiv">
        <title>Sequencing and chromosome-scale assembly of the giantPleurodeles waltlgenome.</title>
        <authorList>
            <person name="Brown T."/>
            <person name="Elewa A."/>
            <person name="Iarovenko S."/>
            <person name="Subramanian E."/>
            <person name="Araus A.J."/>
            <person name="Petzold A."/>
            <person name="Susuki M."/>
            <person name="Suzuki K.-i.T."/>
            <person name="Hayashi T."/>
            <person name="Toyoda A."/>
            <person name="Oliveira C."/>
            <person name="Osipova E."/>
            <person name="Leigh N.D."/>
            <person name="Simon A."/>
            <person name="Yun M.H."/>
        </authorList>
    </citation>
    <scope>NUCLEOTIDE SEQUENCE</scope>
    <source>
        <strain evidence="2">20211129_DDA</strain>
        <tissue evidence="2">Liver</tissue>
    </source>
</reference>
<gene>
    <name evidence="2" type="ORF">NDU88_006622</name>
</gene>
<name>A0AAV7N1D3_PLEWA</name>
<dbReference type="Proteomes" id="UP001066276">
    <property type="component" value="Chromosome 9"/>
</dbReference>
<dbReference type="EMBL" id="JANPWB010000013">
    <property type="protein sequence ID" value="KAJ1109259.1"/>
    <property type="molecule type" value="Genomic_DNA"/>
</dbReference>